<dbReference type="InterPro" id="IPR037479">
    <property type="entry name" value="Tauto_MSAD"/>
</dbReference>
<dbReference type="Gene3D" id="3.30.429.10">
    <property type="entry name" value="Macrophage Migration Inhibitory Factor"/>
    <property type="match status" value="1"/>
</dbReference>
<dbReference type="PANTHER" id="PTHR38460">
    <property type="entry name" value="TAUTOMERASE YOLI-RELATED"/>
    <property type="match status" value="1"/>
</dbReference>
<sequence>MPLVRIDVVKGERSDKELAELADVIQEVLVKTFNAPPKDRYQIIHEHKKGLIKTLDTGLGYPRTNKIVILQITQQGRTRTQKQAMYEAMGKSLEKIGVPQTDLIISVSENTLEDGFLGLNKA</sequence>
<dbReference type="AlphaFoldDB" id="A0A086BLE8"/>
<keyword evidence="2" id="KW-1185">Reference proteome</keyword>
<accession>A0A086BLE8</accession>
<gene>
    <name evidence="1" type="ORF">IQ37_03665</name>
</gene>
<dbReference type="PANTHER" id="PTHR38460:SF1">
    <property type="entry name" value="TAUTOMERASE YOLI-RELATED"/>
    <property type="match status" value="1"/>
</dbReference>
<dbReference type="EMBL" id="JPRJ01000003">
    <property type="protein sequence ID" value="KFF29762.1"/>
    <property type="molecule type" value="Genomic_DNA"/>
</dbReference>
<evidence type="ECO:0000313" key="2">
    <source>
        <dbReference type="Proteomes" id="UP000028709"/>
    </source>
</evidence>
<comment type="caution">
    <text evidence="1">The sequence shown here is derived from an EMBL/GenBank/DDBJ whole genome shotgun (WGS) entry which is preliminary data.</text>
</comment>
<proteinExistence type="predicted"/>
<name>A0A086BLE8_9FLAO</name>
<dbReference type="eggNOG" id="COG1942">
    <property type="taxonomic scope" value="Bacteria"/>
</dbReference>
<dbReference type="OrthoDB" id="9804765at2"/>
<dbReference type="STRING" id="558152.IQ37_03665"/>
<dbReference type="SUPFAM" id="SSF55331">
    <property type="entry name" value="Tautomerase/MIF"/>
    <property type="match status" value="1"/>
</dbReference>
<reference evidence="1 2" key="1">
    <citation type="submission" date="2014-07" db="EMBL/GenBank/DDBJ databases">
        <title>Genome of Chryseobacterium piperi CTM.</title>
        <authorList>
            <person name="Pipes S.E."/>
            <person name="Stropko S.J."/>
            <person name="Newman J.D."/>
        </authorList>
    </citation>
    <scope>NUCLEOTIDE SEQUENCE [LARGE SCALE GENOMIC DNA]</scope>
    <source>
        <strain evidence="1 2">CTM</strain>
    </source>
</reference>
<dbReference type="Pfam" id="PF14552">
    <property type="entry name" value="Tautomerase_2"/>
    <property type="match status" value="1"/>
</dbReference>
<dbReference type="KEGG" id="cpip:CJF12_02825"/>
<evidence type="ECO:0000313" key="1">
    <source>
        <dbReference type="EMBL" id="KFF29762.1"/>
    </source>
</evidence>
<organism evidence="1 2">
    <name type="scientific">Chryseobacterium piperi</name>
    <dbReference type="NCBI Taxonomy" id="558152"/>
    <lineage>
        <taxon>Bacteria</taxon>
        <taxon>Pseudomonadati</taxon>
        <taxon>Bacteroidota</taxon>
        <taxon>Flavobacteriia</taxon>
        <taxon>Flavobacteriales</taxon>
        <taxon>Weeksellaceae</taxon>
        <taxon>Chryseobacterium group</taxon>
        <taxon>Chryseobacterium</taxon>
    </lineage>
</organism>
<protein>
    <submittedName>
        <fullName evidence="1">Tautomerase</fullName>
    </submittedName>
</protein>
<dbReference type="Proteomes" id="UP000028709">
    <property type="component" value="Unassembled WGS sequence"/>
</dbReference>
<dbReference type="InterPro" id="IPR014347">
    <property type="entry name" value="Tautomerase/MIF_sf"/>
</dbReference>